<dbReference type="NCBIfam" id="TIGR00216">
    <property type="entry name" value="ispH_lytB"/>
    <property type="match status" value="1"/>
</dbReference>
<dbReference type="Gene3D" id="3.40.1010.20">
    <property type="entry name" value="4-hydroxy-3-methylbut-2-enyl diphosphate reductase, catalytic domain"/>
    <property type="match status" value="2"/>
</dbReference>
<dbReference type="PANTHER" id="PTHR31619">
    <property type="entry name" value="4-HYDROXY-3-METHYLBUT-2-ENYL DIPHOSPHATE REDUCTASE, CHLOROPLASTIC"/>
    <property type="match status" value="1"/>
</dbReference>
<evidence type="ECO:0000256" key="4">
    <source>
        <dbReference type="ARBA" id="ARBA00023002"/>
    </source>
</evidence>
<dbReference type="CDD" id="cd13944">
    <property type="entry name" value="lytB_ispH"/>
    <property type="match status" value="1"/>
</dbReference>
<protein>
    <submittedName>
        <fullName evidence="9">4-hydroxy-3-methylbut-2-enyl diphosphate reductase</fullName>
    </submittedName>
</protein>
<dbReference type="Proteomes" id="UP001501126">
    <property type="component" value="Unassembled WGS sequence"/>
</dbReference>
<dbReference type="Pfam" id="PF02401">
    <property type="entry name" value="LYTB"/>
    <property type="match status" value="1"/>
</dbReference>
<evidence type="ECO:0000256" key="1">
    <source>
        <dbReference type="ARBA" id="ARBA00001966"/>
    </source>
</evidence>
<dbReference type="Gene3D" id="3.40.50.11270">
    <property type="match status" value="1"/>
</dbReference>
<gene>
    <name evidence="9" type="ORF">GCM10009118_19210</name>
</gene>
<accession>A0ABN1MQI6</accession>
<comment type="pathway">
    <text evidence="8">Isoprenoid biosynthesis; dimethylallyl diphosphate biosynthesis; dimethylallyl diphosphate from (2E)-4-hydroxy-3-methylbutenyl diphosphate: step 1/1.</text>
</comment>
<evidence type="ECO:0000313" key="9">
    <source>
        <dbReference type="EMBL" id="GAA0875512.1"/>
    </source>
</evidence>
<evidence type="ECO:0000313" key="10">
    <source>
        <dbReference type="Proteomes" id="UP001501126"/>
    </source>
</evidence>
<dbReference type="EMBL" id="BAAAFH010000011">
    <property type="protein sequence ID" value="GAA0875512.1"/>
    <property type="molecule type" value="Genomic_DNA"/>
</dbReference>
<keyword evidence="4" id="KW-0560">Oxidoreductase</keyword>
<organism evidence="9 10">
    <name type="scientific">Wandonia haliotis</name>
    <dbReference type="NCBI Taxonomy" id="574963"/>
    <lineage>
        <taxon>Bacteria</taxon>
        <taxon>Pseudomonadati</taxon>
        <taxon>Bacteroidota</taxon>
        <taxon>Flavobacteriia</taxon>
        <taxon>Flavobacteriales</taxon>
        <taxon>Crocinitomicaceae</taxon>
        <taxon>Wandonia</taxon>
    </lineage>
</organism>
<name>A0ABN1MQI6_9FLAO</name>
<evidence type="ECO:0000256" key="8">
    <source>
        <dbReference type="ARBA" id="ARBA00046314"/>
    </source>
</evidence>
<comment type="pathway">
    <text evidence="7">Isoprenoid biosynthesis; isopentenyl diphosphate biosynthesis via DXP pathway; isopentenyl diphosphate from 1-deoxy-D-xylulose 5-phosphate: step 6/6.</text>
</comment>
<evidence type="ECO:0000256" key="2">
    <source>
        <dbReference type="ARBA" id="ARBA00022485"/>
    </source>
</evidence>
<keyword evidence="3" id="KW-0479">Metal-binding</keyword>
<dbReference type="PANTHER" id="PTHR31619:SF5">
    <property type="entry name" value="4-HYDROXY-3-METHYLBUT-2-ENYL DIPHOSPHATE REDUCTASE, CHLOROPLASTIC"/>
    <property type="match status" value="1"/>
</dbReference>
<evidence type="ECO:0000256" key="3">
    <source>
        <dbReference type="ARBA" id="ARBA00022723"/>
    </source>
</evidence>
<keyword evidence="5" id="KW-0408">Iron</keyword>
<evidence type="ECO:0000256" key="7">
    <source>
        <dbReference type="ARBA" id="ARBA00046313"/>
    </source>
</evidence>
<dbReference type="RefSeq" id="WP_343787077.1">
    <property type="nucleotide sequence ID" value="NZ_BAAAFH010000011.1"/>
</dbReference>
<dbReference type="NCBIfam" id="NF009911">
    <property type="entry name" value="PRK13371.1"/>
    <property type="match status" value="1"/>
</dbReference>
<keyword evidence="2" id="KW-0004">4Fe-4S</keyword>
<comment type="cofactor">
    <cofactor evidence="1">
        <name>[4Fe-4S] cluster</name>
        <dbReference type="ChEBI" id="CHEBI:49883"/>
    </cofactor>
</comment>
<evidence type="ECO:0000256" key="5">
    <source>
        <dbReference type="ARBA" id="ARBA00023004"/>
    </source>
</evidence>
<proteinExistence type="predicted"/>
<dbReference type="InterPro" id="IPR003451">
    <property type="entry name" value="LytB/IspH"/>
</dbReference>
<keyword evidence="6" id="KW-0411">Iron-sulfur</keyword>
<reference evidence="9 10" key="1">
    <citation type="journal article" date="2019" name="Int. J. Syst. Evol. Microbiol.">
        <title>The Global Catalogue of Microorganisms (GCM) 10K type strain sequencing project: providing services to taxonomists for standard genome sequencing and annotation.</title>
        <authorList>
            <consortium name="The Broad Institute Genomics Platform"/>
            <consortium name="The Broad Institute Genome Sequencing Center for Infectious Disease"/>
            <person name="Wu L."/>
            <person name="Ma J."/>
        </authorList>
    </citation>
    <scope>NUCLEOTIDE SEQUENCE [LARGE SCALE GENOMIC DNA]</scope>
    <source>
        <strain evidence="9 10">JCM 16083</strain>
    </source>
</reference>
<evidence type="ECO:0000256" key="6">
    <source>
        <dbReference type="ARBA" id="ARBA00023014"/>
    </source>
</evidence>
<keyword evidence="10" id="KW-1185">Reference proteome</keyword>
<sequence length="405" mass="45995">MKKFNIPQQFDSELIRRLKGRPKKVDGIRDFSPTIWSTGDLTFKIARHFGFCFGVEQAIEKAYDTLRKHPDKRIFFLSEMIHNPLVNKDLEENGIRFIQSTTGEQLIPWDRITSDDIVMIPAFGTTLETERVLQSKGIITTNYDTTCPFVELVWKRSRQLASKQATIIIHGKPEHEETRATFSHAAEKGKALVIRNMEEAVLLGEFISGVVSPEEFTTHFPGRYSDTFNAEKDLTRIGVVNQTTLLAEETQEIADYLKSVMIEKYGNESLSEHFEDTRDTLCYATNDNQQAVKSLIREEADFALIIGGHKSSNTTHLVELSLEKLPTYFIRDEHSILPDGSIEHFDLSVQKYRITPEVINKNNPGTILISSGASCPNSTVEHVILKVAALYEYAKEDLLQNLPLE</sequence>
<comment type="caution">
    <text evidence="9">The sequence shown here is derived from an EMBL/GenBank/DDBJ whole genome shotgun (WGS) entry which is preliminary data.</text>
</comment>